<evidence type="ECO:0000313" key="9">
    <source>
        <dbReference type="Proteomes" id="UP000195447"/>
    </source>
</evidence>
<dbReference type="SFLD" id="SFLDS00029">
    <property type="entry name" value="Radical_SAM"/>
    <property type="match status" value="1"/>
</dbReference>
<dbReference type="SFLD" id="SFLDG01086">
    <property type="entry name" value="elongater_protein-like"/>
    <property type="match status" value="1"/>
</dbReference>
<dbReference type="EMBL" id="NFKM01000014">
    <property type="protein sequence ID" value="OUP59366.1"/>
    <property type="molecule type" value="Genomic_DNA"/>
</dbReference>
<comment type="cofactor">
    <cofactor evidence="1">
        <name>[4Fe-4S] cluster</name>
        <dbReference type="ChEBI" id="CHEBI:49883"/>
    </cofactor>
</comment>
<protein>
    <submittedName>
        <fullName evidence="8">TIGR01212 family radical SAM protein</fullName>
    </submittedName>
</protein>
<keyword evidence="6" id="KW-0411">Iron-sulfur</keyword>
<dbReference type="AlphaFoldDB" id="A0A1Y4LRT1"/>
<dbReference type="GO" id="GO:0051539">
    <property type="term" value="F:4 iron, 4 sulfur cluster binding"/>
    <property type="evidence" value="ECO:0007669"/>
    <property type="project" value="UniProtKB-KW"/>
</dbReference>
<keyword evidence="3" id="KW-0949">S-adenosyl-L-methionine</keyword>
<evidence type="ECO:0000256" key="4">
    <source>
        <dbReference type="ARBA" id="ARBA00022723"/>
    </source>
</evidence>
<feature type="domain" description="Elp3/MiaA/NifB-like radical SAM core" evidence="7">
    <location>
        <begin position="31"/>
        <end position="258"/>
    </location>
</feature>
<accession>A0A1Y4LRT1</accession>
<dbReference type="InterPro" id="IPR005911">
    <property type="entry name" value="YhcC-like"/>
</dbReference>
<evidence type="ECO:0000256" key="2">
    <source>
        <dbReference type="ARBA" id="ARBA00022485"/>
    </source>
</evidence>
<keyword evidence="2" id="KW-0004">4Fe-4S</keyword>
<dbReference type="InterPro" id="IPR039661">
    <property type="entry name" value="ELP3"/>
</dbReference>
<keyword evidence="9" id="KW-1185">Reference proteome</keyword>
<evidence type="ECO:0000313" key="8">
    <source>
        <dbReference type="EMBL" id="OUP59366.1"/>
    </source>
</evidence>
<proteinExistence type="predicted"/>
<evidence type="ECO:0000256" key="3">
    <source>
        <dbReference type="ARBA" id="ARBA00022691"/>
    </source>
</evidence>
<dbReference type="SFLD" id="SFLDG01091">
    <property type="entry name" value="uncharacterized_CHP01210-like"/>
    <property type="match status" value="1"/>
</dbReference>
<dbReference type="Gene3D" id="3.30.750.200">
    <property type="match status" value="1"/>
</dbReference>
<dbReference type="SMART" id="SM00729">
    <property type="entry name" value="Elp3"/>
    <property type="match status" value="1"/>
</dbReference>
<dbReference type="InterPro" id="IPR032432">
    <property type="entry name" value="Radical_SAM_C"/>
</dbReference>
<dbReference type="Pfam" id="PF04055">
    <property type="entry name" value="Radical_SAM"/>
    <property type="match status" value="1"/>
</dbReference>
<dbReference type="InterPro" id="IPR007197">
    <property type="entry name" value="rSAM"/>
</dbReference>
<dbReference type="RefSeq" id="WP_022355285.1">
    <property type="nucleotide sequence ID" value="NZ_NFKM01000014.1"/>
</dbReference>
<keyword evidence="5" id="KW-0408">Iron</keyword>
<keyword evidence="4" id="KW-0479">Metal-binding</keyword>
<evidence type="ECO:0000259" key="7">
    <source>
        <dbReference type="SMART" id="SM00729"/>
    </source>
</evidence>
<evidence type="ECO:0000256" key="5">
    <source>
        <dbReference type="ARBA" id="ARBA00023004"/>
    </source>
</evidence>
<dbReference type="PANTHER" id="PTHR11135:SF1">
    <property type="entry name" value="PROTEIN YHCC"/>
    <property type="match status" value="1"/>
</dbReference>
<dbReference type="InterPro" id="IPR006638">
    <property type="entry name" value="Elp3/MiaA/NifB-like_rSAM"/>
</dbReference>
<evidence type="ECO:0000256" key="6">
    <source>
        <dbReference type="ARBA" id="ARBA00023014"/>
    </source>
</evidence>
<name>A0A1Y4LRT1_9FIRM</name>
<evidence type="ECO:0000256" key="1">
    <source>
        <dbReference type="ARBA" id="ARBA00001966"/>
    </source>
</evidence>
<dbReference type="GO" id="GO:0003824">
    <property type="term" value="F:catalytic activity"/>
    <property type="evidence" value="ECO:0007669"/>
    <property type="project" value="InterPro"/>
</dbReference>
<dbReference type="NCBIfam" id="TIGR01212">
    <property type="entry name" value="TIGR01212 family radical SAM protein"/>
    <property type="match status" value="1"/>
</dbReference>
<sequence>MYNNPYPYSSDNKRYYTMNYYFQTKYHKKVAKVPLNAGFTCPNRDGTKGNHGCTFCSAKGSGDSILAFFQDLNTQYQQGLTRMRSKWPDCLGFAYFQAYSNTYADLDALKEIYDPFIKDPTVTGISIATRADCLDDEKIAYFDSLAKQKEVWIELGLQSIHEKTMQMCNRQHSTQIVEDTVNKLKQTSIKSCVHIMNSLPYETKEMMLETARWIANCKPDAIKIHMLHILQGTQMALQFFNEKFSLLSIEDYVDIVIRQLEVLPPDLIIERLTGDGMANDLIEPQWTIKKTIVLNEIDKEMVRRNTWQGKYYKK</sequence>
<dbReference type="SUPFAM" id="SSF102114">
    <property type="entry name" value="Radical SAM enzymes"/>
    <property type="match status" value="1"/>
</dbReference>
<dbReference type="PANTHER" id="PTHR11135">
    <property type="entry name" value="HISTONE ACETYLTRANSFERASE-RELATED"/>
    <property type="match status" value="1"/>
</dbReference>
<dbReference type="InterPro" id="IPR058240">
    <property type="entry name" value="rSAM_sf"/>
</dbReference>
<comment type="caution">
    <text evidence="8">The sequence shown here is derived from an EMBL/GenBank/DDBJ whole genome shotgun (WGS) entry which is preliminary data.</text>
</comment>
<dbReference type="Pfam" id="PF16199">
    <property type="entry name" value="Radical_SAM_C"/>
    <property type="match status" value="1"/>
</dbReference>
<dbReference type="Proteomes" id="UP000195447">
    <property type="component" value="Unassembled WGS sequence"/>
</dbReference>
<gene>
    <name evidence="8" type="ORF">B5F14_07400</name>
</gene>
<reference evidence="9" key="1">
    <citation type="submission" date="2017-04" db="EMBL/GenBank/DDBJ databases">
        <title>Function of individual gut microbiota members based on whole genome sequencing of pure cultures obtained from chicken caecum.</title>
        <authorList>
            <person name="Medvecky M."/>
            <person name="Cejkova D."/>
            <person name="Polansky O."/>
            <person name="Karasova D."/>
            <person name="Kubasova T."/>
            <person name="Cizek A."/>
            <person name="Rychlik I."/>
        </authorList>
    </citation>
    <scope>NUCLEOTIDE SEQUENCE [LARGE SCALE GENOMIC DNA]</scope>
    <source>
        <strain evidence="9">An178</strain>
    </source>
</reference>
<dbReference type="GO" id="GO:0046872">
    <property type="term" value="F:metal ion binding"/>
    <property type="evidence" value="ECO:0007669"/>
    <property type="project" value="UniProtKB-KW"/>
</dbReference>
<organism evidence="8 9">
    <name type="scientific">Faecalitalea cylindroides</name>
    <dbReference type="NCBI Taxonomy" id="39483"/>
    <lineage>
        <taxon>Bacteria</taxon>
        <taxon>Bacillati</taxon>
        <taxon>Bacillota</taxon>
        <taxon>Erysipelotrichia</taxon>
        <taxon>Erysipelotrichales</taxon>
        <taxon>Erysipelotrichaceae</taxon>
        <taxon>Faecalitalea</taxon>
    </lineage>
</organism>